<evidence type="ECO:0000256" key="1">
    <source>
        <dbReference type="SAM" id="SignalP"/>
    </source>
</evidence>
<feature type="signal peptide" evidence="1">
    <location>
        <begin position="1"/>
        <end position="21"/>
    </location>
</feature>
<feature type="chain" id="PRO_5042186186" description="EGF-like domain-containing protein" evidence="1">
    <location>
        <begin position="22"/>
        <end position="284"/>
    </location>
</feature>
<evidence type="ECO:0000313" key="4">
    <source>
        <dbReference type="EMBL" id="KAK2162033.1"/>
    </source>
</evidence>
<proteinExistence type="predicted"/>
<reference evidence="4" key="1">
    <citation type="journal article" date="2023" name="Mol. Biol. Evol.">
        <title>Third-Generation Sequencing Reveals the Adaptive Role of the Epigenome in Three Deep-Sea Polychaetes.</title>
        <authorList>
            <person name="Perez M."/>
            <person name="Aroh O."/>
            <person name="Sun Y."/>
            <person name="Lan Y."/>
            <person name="Juniper S.K."/>
            <person name="Young C.R."/>
            <person name="Angers B."/>
            <person name="Qian P.Y."/>
        </authorList>
    </citation>
    <scope>NUCLEOTIDE SEQUENCE</scope>
    <source>
        <strain evidence="4">R07B-5</strain>
    </source>
</reference>
<sequence>MAIARLLLGLWLILLVGQARGAWWSRSSCSRVNCVWGGWRGWGACNHPCGNAGTQSRSRGVARSASCGGSGCSGPSSQTRACNRFCNNGGTLQSAYCECPDEYWDTCCDKPCKRIHNCRFRRCTSGTNQHCGRCEHDHGGEKKAYRLVSRGGHSNRVCEKLCSWRKDSIFCYPGNCPDVPTSCQCAPGFGGPNCLTISTKPSIIDCLITAEVDVGSSVEKVEISCADESNPVVYSNVVSTTVKIDFKTAFKGPSASVYPRKYYINDFKVGITEAIFQYIVTRGE</sequence>
<evidence type="ECO:0000259" key="2">
    <source>
        <dbReference type="PROSITE" id="PS00022"/>
    </source>
</evidence>
<keyword evidence="5" id="KW-1185">Reference proteome</keyword>
<keyword evidence="1" id="KW-0732">Signal</keyword>
<gene>
    <name evidence="4" type="ORF">NP493_1547g00000</name>
</gene>
<name>A0AAD9JYX5_RIDPI</name>
<dbReference type="Proteomes" id="UP001209878">
    <property type="component" value="Unassembled WGS sequence"/>
</dbReference>
<feature type="domain" description="EGF-like" evidence="2 3">
    <location>
        <begin position="183"/>
        <end position="194"/>
    </location>
</feature>
<dbReference type="InterPro" id="IPR000884">
    <property type="entry name" value="TSP1_rpt"/>
</dbReference>
<dbReference type="AlphaFoldDB" id="A0AAD9JYX5"/>
<evidence type="ECO:0000313" key="5">
    <source>
        <dbReference type="Proteomes" id="UP001209878"/>
    </source>
</evidence>
<comment type="caution">
    <text evidence="4">The sequence shown here is derived from an EMBL/GenBank/DDBJ whole genome shotgun (WGS) entry which is preliminary data.</text>
</comment>
<dbReference type="InterPro" id="IPR000742">
    <property type="entry name" value="EGF"/>
</dbReference>
<dbReference type="PROSITE" id="PS01186">
    <property type="entry name" value="EGF_2"/>
    <property type="match status" value="1"/>
</dbReference>
<dbReference type="Gene3D" id="2.20.100.10">
    <property type="entry name" value="Thrombospondin type-1 (TSP1) repeat"/>
    <property type="match status" value="1"/>
</dbReference>
<dbReference type="InterPro" id="IPR036383">
    <property type="entry name" value="TSP1_rpt_sf"/>
</dbReference>
<dbReference type="SUPFAM" id="SSF82895">
    <property type="entry name" value="TSP-1 type 1 repeat"/>
    <property type="match status" value="1"/>
</dbReference>
<dbReference type="PROSITE" id="PS00022">
    <property type="entry name" value="EGF_1"/>
    <property type="match status" value="1"/>
</dbReference>
<evidence type="ECO:0000259" key="3">
    <source>
        <dbReference type="PROSITE" id="PS01186"/>
    </source>
</evidence>
<organism evidence="4 5">
    <name type="scientific">Ridgeia piscesae</name>
    <name type="common">Tubeworm</name>
    <dbReference type="NCBI Taxonomy" id="27915"/>
    <lineage>
        <taxon>Eukaryota</taxon>
        <taxon>Metazoa</taxon>
        <taxon>Spiralia</taxon>
        <taxon>Lophotrochozoa</taxon>
        <taxon>Annelida</taxon>
        <taxon>Polychaeta</taxon>
        <taxon>Sedentaria</taxon>
        <taxon>Canalipalpata</taxon>
        <taxon>Sabellida</taxon>
        <taxon>Siboglinidae</taxon>
        <taxon>Ridgeia</taxon>
    </lineage>
</organism>
<dbReference type="PROSITE" id="PS50092">
    <property type="entry name" value="TSP1"/>
    <property type="match status" value="1"/>
</dbReference>
<accession>A0AAD9JYX5</accession>
<protein>
    <recommendedName>
        <fullName evidence="2 3">EGF-like domain-containing protein</fullName>
    </recommendedName>
</protein>
<dbReference type="EMBL" id="JAODUO010001547">
    <property type="protein sequence ID" value="KAK2162033.1"/>
    <property type="molecule type" value="Genomic_DNA"/>
</dbReference>